<dbReference type="Proteomes" id="UP000499080">
    <property type="component" value="Unassembled WGS sequence"/>
</dbReference>
<reference evidence="2 3" key="1">
    <citation type="journal article" date="2019" name="Sci. Rep.">
        <title>Orb-weaving spider Araneus ventricosus genome elucidates the spidroin gene catalogue.</title>
        <authorList>
            <person name="Kono N."/>
            <person name="Nakamura H."/>
            <person name="Ohtoshi R."/>
            <person name="Moran D.A.P."/>
            <person name="Shinohara A."/>
            <person name="Yoshida Y."/>
            <person name="Fujiwara M."/>
            <person name="Mori M."/>
            <person name="Tomita M."/>
            <person name="Arakawa K."/>
        </authorList>
    </citation>
    <scope>NUCLEOTIDE SEQUENCE [LARGE SCALE GENOMIC DNA]</scope>
</reference>
<dbReference type="AlphaFoldDB" id="A0A4Y2DV72"/>
<protein>
    <submittedName>
        <fullName evidence="2">Uncharacterized protein</fullName>
    </submittedName>
</protein>
<evidence type="ECO:0000313" key="2">
    <source>
        <dbReference type="EMBL" id="GBM19979.1"/>
    </source>
</evidence>
<gene>
    <name evidence="2" type="ORF">AVEN_77904_1</name>
</gene>
<sequence length="164" mass="19173">MSANDWSGLLGVVQKTYTLQPETDLEDFEPRPRPSTSTDFDEEYPADLVHRQPHLVTQPELNYLVRDLELLTSKSQLLGSRLQQWNLLEKGVKISSYRTRQSTLKLLFSEDEGLVFCPNSNELMIELKMPCNPHKWRLFIDSSKTSLQRRYNFYLCLVNQNFSN</sequence>
<name>A0A4Y2DV72_ARAVE</name>
<dbReference type="OrthoDB" id="7490920at2759"/>
<evidence type="ECO:0000256" key="1">
    <source>
        <dbReference type="SAM" id="MobiDB-lite"/>
    </source>
</evidence>
<dbReference type="PANTHER" id="PTHR46114:SF2">
    <property type="entry name" value="CULLIN N-TERMINAL DOMAIN-CONTAINING PROTEIN"/>
    <property type="match status" value="1"/>
</dbReference>
<organism evidence="2 3">
    <name type="scientific">Araneus ventricosus</name>
    <name type="common">Orbweaver spider</name>
    <name type="synonym">Epeira ventricosa</name>
    <dbReference type="NCBI Taxonomy" id="182803"/>
    <lineage>
        <taxon>Eukaryota</taxon>
        <taxon>Metazoa</taxon>
        <taxon>Ecdysozoa</taxon>
        <taxon>Arthropoda</taxon>
        <taxon>Chelicerata</taxon>
        <taxon>Arachnida</taxon>
        <taxon>Araneae</taxon>
        <taxon>Araneomorphae</taxon>
        <taxon>Entelegynae</taxon>
        <taxon>Araneoidea</taxon>
        <taxon>Araneidae</taxon>
        <taxon>Araneus</taxon>
    </lineage>
</organism>
<evidence type="ECO:0000313" key="3">
    <source>
        <dbReference type="Proteomes" id="UP000499080"/>
    </source>
</evidence>
<keyword evidence="3" id="KW-1185">Reference proteome</keyword>
<accession>A0A4Y2DV72</accession>
<feature type="region of interest" description="Disordered" evidence="1">
    <location>
        <begin position="21"/>
        <end position="41"/>
    </location>
</feature>
<dbReference type="PANTHER" id="PTHR46114">
    <property type="entry name" value="APPLE DOMAIN-CONTAINING PROTEIN"/>
    <property type="match status" value="1"/>
</dbReference>
<proteinExistence type="predicted"/>
<comment type="caution">
    <text evidence="2">The sequence shown here is derived from an EMBL/GenBank/DDBJ whole genome shotgun (WGS) entry which is preliminary data.</text>
</comment>
<dbReference type="EMBL" id="BGPR01000435">
    <property type="protein sequence ID" value="GBM19979.1"/>
    <property type="molecule type" value="Genomic_DNA"/>
</dbReference>